<dbReference type="Proteomes" id="UP000317770">
    <property type="component" value="Unassembled WGS sequence"/>
</dbReference>
<proteinExistence type="predicted"/>
<name>A0A8B5Y3L7_9BACI</name>
<dbReference type="EMBL" id="VNKI01000001">
    <property type="protein sequence ID" value="TVX83696.1"/>
    <property type="molecule type" value="Genomic_DNA"/>
</dbReference>
<evidence type="ECO:0000313" key="3">
    <source>
        <dbReference type="Proteomes" id="UP000317770"/>
    </source>
</evidence>
<keyword evidence="1" id="KW-0732">Signal</keyword>
<comment type="caution">
    <text evidence="2">The sequence shown here is derived from an EMBL/GenBank/DDBJ whole genome shotgun (WGS) entry which is preliminary data.</text>
</comment>
<reference evidence="2 3" key="1">
    <citation type="submission" date="2019-07" db="EMBL/GenBank/DDBJ databases">
        <title>Genome assembly of Bacillus simplex strain GGC-P6A.</title>
        <authorList>
            <person name="Jennings M.E."/>
            <person name="Barton H.A."/>
        </authorList>
    </citation>
    <scope>NUCLEOTIDE SEQUENCE [LARGE SCALE GENOMIC DNA]</scope>
    <source>
        <strain evidence="2 3">GGC-P6A</strain>
    </source>
</reference>
<evidence type="ECO:0008006" key="4">
    <source>
        <dbReference type="Google" id="ProtNLM"/>
    </source>
</evidence>
<gene>
    <name evidence="2" type="ORF">FQP34_00100</name>
</gene>
<accession>A0A8B5Y3L7</accession>
<dbReference type="AlphaFoldDB" id="A0A8B5Y3L7"/>
<feature type="chain" id="PRO_5032838418" description="Sporulation protein" evidence="1">
    <location>
        <begin position="26"/>
        <end position="175"/>
    </location>
</feature>
<protein>
    <recommendedName>
        <fullName evidence="4">Sporulation protein</fullName>
    </recommendedName>
</protein>
<sequence length="175" mass="19545">MKKRFILFALVFALFTTTFTPMAFAKQIDNYGQNVSQTSEEDEIKQLAKDLEFMFEEAGIRDSEGILIGFDNDILEKKFGERPDLEEFLESSAELEPVNYLARSNEAVNACFNKRVKKEYGAIISGAVIGQIITMALNGEYLQAAKKAIKAGVKGSVYGTMATMMGYLYTCVKNQ</sequence>
<evidence type="ECO:0000256" key="1">
    <source>
        <dbReference type="SAM" id="SignalP"/>
    </source>
</evidence>
<evidence type="ECO:0000313" key="2">
    <source>
        <dbReference type="EMBL" id="TVX83696.1"/>
    </source>
</evidence>
<dbReference type="RefSeq" id="WP_144476218.1">
    <property type="nucleotide sequence ID" value="NZ_JARMTY010000025.1"/>
</dbReference>
<feature type="signal peptide" evidence="1">
    <location>
        <begin position="1"/>
        <end position="25"/>
    </location>
</feature>
<organism evidence="2 3">
    <name type="scientific">Peribacillus simplex</name>
    <dbReference type="NCBI Taxonomy" id="1478"/>
    <lineage>
        <taxon>Bacteria</taxon>
        <taxon>Bacillati</taxon>
        <taxon>Bacillota</taxon>
        <taxon>Bacilli</taxon>
        <taxon>Bacillales</taxon>
        <taxon>Bacillaceae</taxon>
        <taxon>Peribacillus</taxon>
    </lineage>
</organism>